<accession>A0A5S6R1C2</accession>
<dbReference type="AlphaFoldDB" id="A0A5S6R1C2"/>
<evidence type="ECO:0000313" key="2">
    <source>
        <dbReference type="WBParaSite" id="TMUE_3000013223.1"/>
    </source>
</evidence>
<reference evidence="2" key="1">
    <citation type="submission" date="2019-12" db="UniProtKB">
        <authorList>
            <consortium name="WormBaseParasite"/>
        </authorList>
    </citation>
    <scope>IDENTIFICATION</scope>
</reference>
<proteinExistence type="predicted"/>
<name>A0A5S6R1C2_TRIMR</name>
<dbReference type="WBParaSite" id="TMUE_3000013223.1">
    <property type="protein sequence ID" value="TMUE_3000013223.1"/>
    <property type="gene ID" value="WBGene00284935"/>
</dbReference>
<sequence length="109" mass="12255">MSSSGGARRGLERAPKRFIEQARACTIAEHTEGTVQIRRFAVISTEQNDTGFGLHLSRLWKRDTNLGNAKVLDVLVCVAWRRLDAVSQKEVGVLTLRRLLNLALQRRLS</sequence>
<protein>
    <submittedName>
        <fullName evidence="2">Uncharacterized protein</fullName>
    </submittedName>
</protein>
<keyword evidence="1" id="KW-1185">Reference proteome</keyword>
<dbReference type="Proteomes" id="UP000046395">
    <property type="component" value="Unassembled WGS sequence"/>
</dbReference>
<organism evidence="1 2">
    <name type="scientific">Trichuris muris</name>
    <name type="common">Mouse whipworm</name>
    <dbReference type="NCBI Taxonomy" id="70415"/>
    <lineage>
        <taxon>Eukaryota</taxon>
        <taxon>Metazoa</taxon>
        <taxon>Ecdysozoa</taxon>
        <taxon>Nematoda</taxon>
        <taxon>Enoplea</taxon>
        <taxon>Dorylaimia</taxon>
        <taxon>Trichinellida</taxon>
        <taxon>Trichuridae</taxon>
        <taxon>Trichuris</taxon>
    </lineage>
</organism>
<evidence type="ECO:0000313" key="1">
    <source>
        <dbReference type="Proteomes" id="UP000046395"/>
    </source>
</evidence>